<evidence type="ECO:0000313" key="7">
    <source>
        <dbReference type="Proteomes" id="UP000485058"/>
    </source>
</evidence>
<name>A0A699YYC8_HAELA</name>
<feature type="signal peptide" evidence="5">
    <location>
        <begin position="1"/>
        <end position="17"/>
    </location>
</feature>
<evidence type="ECO:0000256" key="5">
    <source>
        <dbReference type="SAM" id="SignalP"/>
    </source>
</evidence>
<dbReference type="GO" id="GO:0045332">
    <property type="term" value="P:phospholipid translocation"/>
    <property type="evidence" value="ECO:0007669"/>
    <property type="project" value="TreeGrafter"/>
</dbReference>
<proteinExistence type="predicted"/>
<dbReference type="GO" id="GO:0005886">
    <property type="term" value="C:plasma membrane"/>
    <property type="evidence" value="ECO:0007669"/>
    <property type="project" value="TreeGrafter"/>
</dbReference>
<evidence type="ECO:0000256" key="4">
    <source>
        <dbReference type="ARBA" id="ARBA00023136"/>
    </source>
</evidence>
<dbReference type="GO" id="GO:0000166">
    <property type="term" value="F:nucleotide binding"/>
    <property type="evidence" value="ECO:0007669"/>
    <property type="project" value="InterPro"/>
</dbReference>
<dbReference type="InterPro" id="IPR023299">
    <property type="entry name" value="ATPase_P-typ_cyto_dom_N"/>
</dbReference>
<sequence length="111" mass="12561">MLRFLILLNGMIPISLYVTLEMVKVLQCYIIYNTDRQMYHADSDTRFSCRTTTLNEDLGQVAYVLSDKTGTLTQNVMGFVWASIDTQLYGKQVTSDPKACTHIPDKACKPS</sequence>
<feature type="non-terminal residue" evidence="6">
    <location>
        <position position="1"/>
    </location>
</feature>
<evidence type="ECO:0000313" key="6">
    <source>
        <dbReference type="EMBL" id="GFH14235.1"/>
    </source>
</evidence>
<keyword evidence="7" id="KW-1185">Reference proteome</keyword>
<dbReference type="PROSITE" id="PS00154">
    <property type="entry name" value="ATPASE_E1_E2"/>
    <property type="match status" value="1"/>
</dbReference>
<dbReference type="GO" id="GO:0140326">
    <property type="term" value="F:ATPase-coupled intramembrane lipid transporter activity"/>
    <property type="evidence" value="ECO:0007669"/>
    <property type="project" value="TreeGrafter"/>
</dbReference>
<keyword evidence="3" id="KW-1133">Transmembrane helix</keyword>
<accession>A0A699YYC8</accession>
<dbReference type="Proteomes" id="UP000485058">
    <property type="component" value="Unassembled WGS sequence"/>
</dbReference>
<comment type="subcellular location">
    <subcellularLocation>
        <location evidence="1">Membrane</location>
    </subcellularLocation>
</comment>
<dbReference type="PANTHER" id="PTHR24092">
    <property type="entry name" value="PROBABLE PHOSPHOLIPID-TRANSPORTING ATPASE"/>
    <property type="match status" value="1"/>
</dbReference>
<evidence type="ECO:0000256" key="1">
    <source>
        <dbReference type="ARBA" id="ARBA00004370"/>
    </source>
</evidence>
<dbReference type="InterPro" id="IPR023214">
    <property type="entry name" value="HAD_sf"/>
</dbReference>
<evidence type="ECO:0000256" key="2">
    <source>
        <dbReference type="ARBA" id="ARBA00022692"/>
    </source>
</evidence>
<dbReference type="InterPro" id="IPR018303">
    <property type="entry name" value="ATPase_P-typ_P_site"/>
</dbReference>
<dbReference type="EMBL" id="BLLF01000703">
    <property type="protein sequence ID" value="GFH14235.1"/>
    <property type="molecule type" value="Genomic_DNA"/>
</dbReference>
<comment type="caution">
    <text evidence="6">The sequence shown here is derived from an EMBL/GenBank/DDBJ whole genome shotgun (WGS) entry which is preliminary data.</text>
</comment>
<keyword evidence="4" id="KW-0472">Membrane</keyword>
<dbReference type="Gene3D" id="3.40.50.1000">
    <property type="entry name" value="HAD superfamily/HAD-like"/>
    <property type="match status" value="1"/>
</dbReference>
<dbReference type="Gene3D" id="3.40.1110.10">
    <property type="entry name" value="Calcium-transporting ATPase, cytoplasmic domain N"/>
    <property type="match status" value="1"/>
</dbReference>
<keyword evidence="5" id="KW-0732">Signal</keyword>
<dbReference type="AlphaFoldDB" id="A0A699YYC8"/>
<organism evidence="6 7">
    <name type="scientific">Haematococcus lacustris</name>
    <name type="common">Green alga</name>
    <name type="synonym">Haematococcus pluvialis</name>
    <dbReference type="NCBI Taxonomy" id="44745"/>
    <lineage>
        <taxon>Eukaryota</taxon>
        <taxon>Viridiplantae</taxon>
        <taxon>Chlorophyta</taxon>
        <taxon>core chlorophytes</taxon>
        <taxon>Chlorophyceae</taxon>
        <taxon>CS clade</taxon>
        <taxon>Chlamydomonadales</taxon>
        <taxon>Haematococcaceae</taxon>
        <taxon>Haematococcus</taxon>
    </lineage>
</organism>
<dbReference type="PANTHER" id="PTHR24092:SF218">
    <property type="entry name" value="PHOSPHOLIPID-TRANSPORTING ATPASE"/>
    <property type="match status" value="1"/>
</dbReference>
<evidence type="ECO:0000256" key="3">
    <source>
        <dbReference type="ARBA" id="ARBA00022989"/>
    </source>
</evidence>
<protein>
    <submittedName>
        <fullName evidence="6">Phospholipid-transporting ATPase</fullName>
    </submittedName>
</protein>
<reference evidence="6 7" key="1">
    <citation type="submission" date="2020-02" db="EMBL/GenBank/DDBJ databases">
        <title>Draft genome sequence of Haematococcus lacustris strain NIES-144.</title>
        <authorList>
            <person name="Morimoto D."/>
            <person name="Nakagawa S."/>
            <person name="Yoshida T."/>
            <person name="Sawayama S."/>
        </authorList>
    </citation>
    <scope>NUCLEOTIDE SEQUENCE [LARGE SCALE GENOMIC DNA]</scope>
    <source>
        <strain evidence="6 7">NIES-144</strain>
    </source>
</reference>
<gene>
    <name evidence="6" type="ORF">HaLaN_10252</name>
</gene>
<feature type="chain" id="PRO_5025502834" evidence="5">
    <location>
        <begin position="18"/>
        <end position="111"/>
    </location>
</feature>
<keyword evidence="2" id="KW-0812">Transmembrane</keyword>